<sequence length="508" mass="58101">MNEGHWIEPSSYNGPQWTGFLMSQDFAQKSACQHEEKCTHCQKIFPQARPHHLLAHIKDSCQSISLTQKSNKLQSVLNSSLTSDSEIEVMEINNDVDSTIASGTCSQTLSLKITIPKKRSHSEVSSATSYFRPISKEKKSHFNELLLKALITSNIPFRFVENPFFKQFQEELVQSPFNLLNQFEISNKILPQMHAKHELSLMRELNNQDNLTLSLDRWTDISGNSIYAMLLLCGQYFKRFVEILDLNCIQHTSNNILKAIKQVIKDKNILPGKISAVVTDSPSVMVKFQNMVSHPSIANTVKNNQSLVNFFSLSIFWREQLHLWAKANDVQHGLSSFCETRLYSMGKVCLGVQQHEEGFKKCLSMSNNPSVDTPTITNSVVNIIQNCDHFTSNQVLVSLLKPVVDSLAQVEQGKNFLSDIWKELIAIYLETKSINVYQQYEPFKKHCINILHQRARAINNVLYLVAFFVHPLYCKIAVSRKHSLDNITMMILQLAKDWKFLWSDAKMI</sequence>
<keyword evidence="3" id="KW-0863">Zinc-finger</keyword>
<dbReference type="EMBL" id="AVOT02020970">
    <property type="protein sequence ID" value="MBW0509501.1"/>
    <property type="molecule type" value="Genomic_DNA"/>
</dbReference>
<dbReference type="InterPro" id="IPR012337">
    <property type="entry name" value="RNaseH-like_sf"/>
</dbReference>
<dbReference type="Proteomes" id="UP000765509">
    <property type="component" value="Unassembled WGS sequence"/>
</dbReference>
<organism evidence="6 7">
    <name type="scientific">Austropuccinia psidii MF-1</name>
    <dbReference type="NCBI Taxonomy" id="1389203"/>
    <lineage>
        <taxon>Eukaryota</taxon>
        <taxon>Fungi</taxon>
        <taxon>Dikarya</taxon>
        <taxon>Basidiomycota</taxon>
        <taxon>Pucciniomycotina</taxon>
        <taxon>Pucciniomycetes</taxon>
        <taxon>Pucciniales</taxon>
        <taxon>Sphaerophragmiaceae</taxon>
        <taxon>Austropuccinia</taxon>
    </lineage>
</organism>
<evidence type="ECO:0000256" key="5">
    <source>
        <dbReference type="ARBA" id="ARBA00023242"/>
    </source>
</evidence>
<dbReference type="AlphaFoldDB" id="A0A9Q3HL54"/>
<evidence type="ECO:0008006" key="8">
    <source>
        <dbReference type="Google" id="ProtNLM"/>
    </source>
</evidence>
<dbReference type="PANTHER" id="PTHR46481">
    <property type="entry name" value="ZINC FINGER BED DOMAIN-CONTAINING PROTEIN 4"/>
    <property type="match status" value="1"/>
</dbReference>
<comment type="caution">
    <text evidence="6">The sequence shown here is derived from an EMBL/GenBank/DDBJ whole genome shotgun (WGS) entry which is preliminary data.</text>
</comment>
<proteinExistence type="predicted"/>
<evidence type="ECO:0000313" key="7">
    <source>
        <dbReference type="Proteomes" id="UP000765509"/>
    </source>
</evidence>
<evidence type="ECO:0000313" key="6">
    <source>
        <dbReference type="EMBL" id="MBW0509501.1"/>
    </source>
</evidence>
<evidence type="ECO:0000256" key="1">
    <source>
        <dbReference type="ARBA" id="ARBA00004123"/>
    </source>
</evidence>
<dbReference type="PANTHER" id="PTHR46481:SF10">
    <property type="entry name" value="ZINC FINGER BED DOMAIN-CONTAINING PROTEIN 39"/>
    <property type="match status" value="1"/>
</dbReference>
<comment type="subcellular location">
    <subcellularLocation>
        <location evidence="1">Nucleus</location>
    </subcellularLocation>
</comment>
<dbReference type="GO" id="GO:0008270">
    <property type="term" value="F:zinc ion binding"/>
    <property type="evidence" value="ECO:0007669"/>
    <property type="project" value="UniProtKB-KW"/>
</dbReference>
<keyword evidence="5" id="KW-0539">Nucleus</keyword>
<evidence type="ECO:0000256" key="4">
    <source>
        <dbReference type="ARBA" id="ARBA00022833"/>
    </source>
</evidence>
<keyword evidence="7" id="KW-1185">Reference proteome</keyword>
<dbReference type="SUPFAM" id="SSF53098">
    <property type="entry name" value="Ribonuclease H-like"/>
    <property type="match status" value="1"/>
</dbReference>
<dbReference type="OrthoDB" id="2504795at2759"/>
<dbReference type="InterPro" id="IPR052035">
    <property type="entry name" value="ZnF_BED_domain_contain"/>
</dbReference>
<evidence type="ECO:0000256" key="3">
    <source>
        <dbReference type="ARBA" id="ARBA00022771"/>
    </source>
</evidence>
<gene>
    <name evidence="6" type="ORF">O181_049216</name>
</gene>
<keyword evidence="4" id="KW-0862">Zinc</keyword>
<keyword evidence="2" id="KW-0479">Metal-binding</keyword>
<reference evidence="6" key="1">
    <citation type="submission" date="2021-03" db="EMBL/GenBank/DDBJ databases">
        <title>Draft genome sequence of rust myrtle Austropuccinia psidii MF-1, a brazilian biotype.</title>
        <authorList>
            <person name="Quecine M.C."/>
            <person name="Pachon D.M.R."/>
            <person name="Bonatelli M.L."/>
            <person name="Correr F.H."/>
            <person name="Franceschini L.M."/>
            <person name="Leite T.F."/>
            <person name="Margarido G.R.A."/>
            <person name="Almeida C.A."/>
            <person name="Ferrarezi J.A."/>
            <person name="Labate C.A."/>
        </authorList>
    </citation>
    <scope>NUCLEOTIDE SEQUENCE</scope>
    <source>
        <strain evidence="6">MF-1</strain>
    </source>
</reference>
<name>A0A9Q3HL54_9BASI</name>
<accession>A0A9Q3HL54</accession>
<dbReference type="GO" id="GO:0005634">
    <property type="term" value="C:nucleus"/>
    <property type="evidence" value="ECO:0007669"/>
    <property type="project" value="UniProtKB-SubCell"/>
</dbReference>
<protein>
    <recommendedName>
        <fullName evidence="8">DUF659 domain-containing protein</fullName>
    </recommendedName>
</protein>
<evidence type="ECO:0000256" key="2">
    <source>
        <dbReference type="ARBA" id="ARBA00022723"/>
    </source>
</evidence>